<protein>
    <submittedName>
        <fullName evidence="1">tRNA (Adenine22-N1)-methyltransferase</fullName>
    </submittedName>
</protein>
<dbReference type="InterPro" id="IPR029063">
    <property type="entry name" value="SAM-dependent_MTases_sf"/>
</dbReference>
<dbReference type="SUPFAM" id="SSF53335">
    <property type="entry name" value="S-adenosyl-L-methionine-dependent methyltransferases"/>
    <property type="match status" value="1"/>
</dbReference>
<comment type="caution">
    <text evidence="1">The sequence shown here is derived from an EMBL/GenBank/DDBJ whole genome shotgun (WGS) entry which is preliminary data.</text>
</comment>
<sequence>MKLEARLEAALSFIRADVHVDIGSDHARLPIELVRRDRVKRCVIVEKNETPFALARRHVVKTRLEDRVDVRLGDGFDPVSVGEVESASMTGLGVRTMLGVLDRGGPRVPPRLVVQPNDDSGLLRQWARANGYHVADEALAEGFWRYPIVSLTRGGGEDPAYDGLPLDLAVKWGPHLLRKRDPALRAVLLSDLRRLEPARRFARPEVLRDLDLVERALAFTSAEA</sequence>
<dbReference type="GO" id="GO:0160105">
    <property type="term" value="F:tRNA (adenine(22)-N1)-methyltransferase activity"/>
    <property type="evidence" value="ECO:0007669"/>
    <property type="project" value="InterPro"/>
</dbReference>
<proteinExistence type="predicted"/>
<dbReference type="Gene3D" id="3.40.50.150">
    <property type="entry name" value="Vaccinia Virus protein VP39"/>
    <property type="match status" value="1"/>
</dbReference>
<evidence type="ECO:0000313" key="1">
    <source>
        <dbReference type="EMBL" id="PYE52791.1"/>
    </source>
</evidence>
<dbReference type="AlphaFoldDB" id="A0A318S2M8"/>
<accession>A0A318S2M8</accession>
<organism evidence="1 2">
    <name type="scientific">Deinococcus yavapaiensis KR-236</name>
    <dbReference type="NCBI Taxonomy" id="694435"/>
    <lineage>
        <taxon>Bacteria</taxon>
        <taxon>Thermotogati</taxon>
        <taxon>Deinococcota</taxon>
        <taxon>Deinococci</taxon>
        <taxon>Deinococcales</taxon>
        <taxon>Deinococcaceae</taxon>
        <taxon>Deinococcus</taxon>
    </lineage>
</organism>
<dbReference type="OrthoDB" id="5881184at2"/>
<dbReference type="PANTHER" id="PTHR38451:SF1">
    <property type="entry name" value="TRNA (ADENINE(22)-N(1))-METHYLTRANSFERASE"/>
    <property type="match status" value="1"/>
</dbReference>
<dbReference type="PANTHER" id="PTHR38451">
    <property type="entry name" value="TRNA (ADENINE(22)-N(1))-METHYLTRANSFERASE"/>
    <property type="match status" value="1"/>
</dbReference>
<keyword evidence="2" id="KW-1185">Reference proteome</keyword>
<dbReference type="Pfam" id="PF04816">
    <property type="entry name" value="TrmK"/>
    <property type="match status" value="1"/>
</dbReference>
<keyword evidence="1" id="KW-0489">Methyltransferase</keyword>
<dbReference type="InterPro" id="IPR006901">
    <property type="entry name" value="TrmK"/>
</dbReference>
<dbReference type="RefSeq" id="WP_110887676.1">
    <property type="nucleotide sequence ID" value="NZ_QJSX01000012.1"/>
</dbReference>
<dbReference type="Proteomes" id="UP000248326">
    <property type="component" value="Unassembled WGS sequence"/>
</dbReference>
<evidence type="ECO:0000313" key="2">
    <source>
        <dbReference type="Proteomes" id="UP000248326"/>
    </source>
</evidence>
<keyword evidence="1" id="KW-0808">Transferase</keyword>
<dbReference type="EMBL" id="QJSX01000012">
    <property type="protein sequence ID" value="PYE52791.1"/>
    <property type="molecule type" value="Genomic_DNA"/>
</dbReference>
<reference evidence="1 2" key="1">
    <citation type="submission" date="2018-06" db="EMBL/GenBank/DDBJ databases">
        <title>Genomic Encyclopedia of Type Strains, Phase IV (KMG-IV): sequencing the most valuable type-strain genomes for metagenomic binning, comparative biology and taxonomic classification.</title>
        <authorList>
            <person name="Goeker M."/>
        </authorList>
    </citation>
    <scope>NUCLEOTIDE SEQUENCE [LARGE SCALE GENOMIC DNA]</scope>
    <source>
        <strain evidence="1 2">DSM 18048</strain>
    </source>
</reference>
<name>A0A318S2M8_9DEIO</name>
<dbReference type="GO" id="GO:0032259">
    <property type="term" value="P:methylation"/>
    <property type="evidence" value="ECO:0007669"/>
    <property type="project" value="UniProtKB-KW"/>
</dbReference>
<gene>
    <name evidence="1" type="ORF">DES52_112112</name>
</gene>